<reference evidence="8 9" key="1">
    <citation type="submission" date="2017-08" db="EMBL/GenBank/DDBJ databases">
        <title>Infants hospitalized years apart are colonized by the same room-sourced microbial strains.</title>
        <authorList>
            <person name="Brooks B."/>
            <person name="Olm M.R."/>
            <person name="Firek B.A."/>
            <person name="Baker R."/>
            <person name="Thomas B.C."/>
            <person name="Morowitz M.J."/>
            <person name="Banfield J.F."/>
        </authorList>
    </citation>
    <scope>NUCLEOTIDE SEQUENCE [LARGE SCALE GENOMIC DNA]</scope>
    <source>
        <strain evidence="8">S2_003_000_R2_4</strain>
    </source>
</reference>
<dbReference type="PRINTS" id="PR00260">
    <property type="entry name" value="CHEMTRNSDUCR"/>
</dbReference>
<dbReference type="AlphaFoldDB" id="A0A2W5V4L6"/>
<dbReference type="InterPro" id="IPR013587">
    <property type="entry name" value="Nitrate/nitrite_sensing"/>
</dbReference>
<organism evidence="8 9">
    <name type="scientific">Caulobacter segnis</name>
    <dbReference type="NCBI Taxonomy" id="88688"/>
    <lineage>
        <taxon>Bacteria</taxon>
        <taxon>Pseudomonadati</taxon>
        <taxon>Pseudomonadota</taxon>
        <taxon>Alphaproteobacteria</taxon>
        <taxon>Caulobacterales</taxon>
        <taxon>Caulobacteraceae</taxon>
        <taxon>Caulobacter</taxon>
    </lineage>
</organism>
<dbReference type="Gene3D" id="1.10.287.950">
    <property type="entry name" value="Methyl-accepting chemotaxis protein"/>
    <property type="match status" value="1"/>
</dbReference>
<dbReference type="InterPro" id="IPR003660">
    <property type="entry name" value="HAMP_dom"/>
</dbReference>
<feature type="coiled-coil region" evidence="4">
    <location>
        <begin position="377"/>
        <end position="408"/>
    </location>
</feature>
<accession>A0A2W5V4L6</accession>
<dbReference type="SUPFAM" id="SSF58104">
    <property type="entry name" value="Methyl-accepting chemotaxis protein (MCP) signaling domain"/>
    <property type="match status" value="1"/>
</dbReference>
<dbReference type="InterPro" id="IPR051310">
    <property type="entry name" value="MCP_chemotaxis"/>
</dbReference>
<dbReference type="SUPFAM" id="SSF158472">
    <property type="entry name" value="HAMP domain-like"/>
    <property type="match status" value="1"/>
</dbReference>
<dbReference type="Proteomes" id="UP000249393">
    <property type="component" value="Unassembled WGS sequence"/>
</dbReference>
<feature type="domain" description="HAMP" evidence="7">
    <location>
        <begin position="417"/>
        <end position="457"/>
    </location>
</feature>
<dbReference type="SMART" id="SM00283">
    <property type="entry name" value="MA"/>
    <property type="match status" value="1"/>
</dbReference>
<comment type="similarity">
    <text evidence="2">Belongs to the methyl-accepting chemotaxis (MCP) protein family.</text>
</comment>
<sequence>MLIKHRMLAAVTVPLLVLSALSVSICVGLAGQYRSASEAAGSISAAGPISAAVDALQVERGVTSGMMGAADRSQFLGKVTKARVSADAAILALTDIRDAGHHSSGMELALDKVWNRVEGVKALRAKADAPGADRAEVVGEYTRAIDGLISAAEQIQVSNLGHETVEAVNAYSALMRGKEASGQERAAGSAGFAGQAFSADILAKMRALEGEQKGWIGDACRERASVCEQVKAVEASPAGAKVIAMRGQALAAVRDGVKAPVTGPEWFDAATARIAGYGAILKSENQTLRAMASKAAQRALTSLIVAIGFTLAGGAAVLFVCSRVCASILKPLAEQTGAMRKLADGDIDIEIPGKTRRDEFAAMASALTVFQANERARRDSEAQRERERAEAAEAMERARLQAQAASEAAVNKAFGGALKRLAQGDLTTRVDGAVPEAFRPLQADFNAAAETLGATMTSLIAVSGGVGSASGEIRSAADDLARRTELQAASLEEAAAALHEVSQSVTSAAAAAGSVRDYLGEMRGVATKARDIVQETSEAVSGIERSANEIGNIIGVIDEIAFQTNLLALNAGVEAARAGESGKGFAVVAQEVRALAQRSAEAAREIKALINDSNSQVQNGVEKSMASGQALEEIVDRVGSLVERIHEIAASSREQSVSLGQVTEAITELDNVTQQNAAMVEEATAAANTLAREARGMNEMMSAFVLDNAQAARHAA</sequence>
<dbReference type="Pfam" id="PF00672">
    <property type="entry name" value="HAMP"/>
    <property type="match status" value="1"/>
</dbReference>
<dbReference type="InterPro" id="IPR004090">
    <property type="entry name" value="Chemotax_Me-accpt_rcpt"/>
</dbReference>
<feature type="domain" description="Methyl-accepting transducer" evidence="6">
    <location>
        <begin position="462"/>
        <end position="691"/>
    </location>
</feature>
<dbReference type="GO" id="GO:0004888">
    <property type="term" value="F:transmembrane signaling receptor activity"/>
    <property type="evidence" value="ECO:0007669"/>
    <property type="project" value="InterPro"/>
</dbReference>
<name>A0A2W5V4L6_9CAUL</name>
<gene>
    <name evidence="8" type="ORF">DI526_08465</name>
</gene>
<dbReference type="Pfam" id="PF00015">
    <property type="entry name" value="MCPsignal"/>
    <property type="match status" value="1"/>
</dbReference>
<evidence type="ECO:0000256" key="5">
    <source>
        <dbReference type="SAM" id="Phobius"/>
    </source>
</evidence>
<feature type="transmembrane region" description="Helical" evidence="5">
    <location>
        <begin position="299"/>
        <end position="321"/>
    </location>
</feature>
<keyword evidence="3" id="KW-0807">Transducer</keyword>
<evidence type="ECO:0000256" key="1">
    <source>
        <dbReference type="ARBA" id="ARBA00022500"/>
    </source>
</evidence>
<dbReference type="EMBL" id="QFQZ01000020">
    <property type="protein sequence ID" value="PZR34949.1"/>
    <property type="molecule type" value="Genomic_DNA"/>
</dbReference>
<dbReference type="PROSITE" id="PS50885">
    <property type="entry name" value="HAMP"/>
    <property type="match status" value="2"/>
</dbReference>
<evidence type="ECO:0000259" key="6">
    <source>
        <dbReference type="PROSITE" id="PS50111"/>
    </source>
</evidence>
<keyword evidence="5" id="KW-1133">Transmembrane helix</keyword>
<evidence type="ECO:0000313" key="8">
    <source>
        <dbReference type="EMBL" id="PZR34949.1"/>
    </source>
</evidence>
<keyword evidence="4" id="KW-0175">Coiled coil</keyword>
<dbReference type="CDD" id="cd11386">
    <property type="entry name" value="MCP_signal"/>
    <property type="match status" value="1"/>
</dbReference>
<keyword evidence="1" id="KW-0145">Chemotaxis</keyword>
<evidence type="ECO:0000256" key="2">
    <source>
        <dbReference type="ARBA" id="ARBA00029447"/>
    </source>
</evidence>
<dbReference type="SMART" id="SM00304">
    <property type="entry name" value="HAMP"/>
    <property type="match status" value="2"/>
</dbReference>
<evidence type="ECO:0000313" key="9">
    <source>
        <dbReference type="Proteomes" id="UP000249393"/>
    </source>
</evidence>
<dbReference type="PROSITE" id="PS50111">
    <property type="entry name" value="CHEMOTAXIS_TRANSDUC_2"/>
    <property type="match status" value="1"/>
</dbReference>
<dbReference type="Pfam" id="PF08376">
    <property type="entry name" value="NIT"/>
    <property type="match status" value="1"/>
</dbReference>
<feature type="domain" description="HAMP" evidence="7">
    <location>
        <begin position="326"/>
        <end position="379"/>
    </location>
</feature>
<dbReference type="PANTHER" id="PTHR43531">
    <property type="entry name" value="PROTEIN ICFG"/>
    <property type="match status" value="1"/>
</dbReference>
<dbReference type="PANTHER" id="PTHR43531:SF11">
    <property type="entry name" value="METHYL-ACCEPTING CHEMOTAXIS PROTEIN 3"/>
    <property type="match status" value="1"/>
</dbReference>
<keyword evidence="5" id="KW-0812">Transmembrane</keyword>
<dbReference type="InterPro" id="IPR004089">
    <property type="entry name" value="MCPsignal_dom"/>
</dbReference>
<evidence type="ECO:0000256" key="3">
    <source>
        <dbReference type="PROSITE-ProRule" id="PRU00284"/>
    </source>
</evidence>
<protein>
    <submittedName>
        <fullName evidence="8">Chemotaxis protein</fullName>
    </submittedName>
</protein>
<dbReference type="GO" id="GO:0016020">
    <property type="term" value="C:membrane"/>
    <property type="evidence" value="ECO:0007669"/>
    <property type="project" value="InterPro"/>
</dbReference>
<comment type="caution">
    <text evidence="8">The sequence shown here is derived from an EMBL/GenBank/DDBJ whole genome shotgun (WGS) entry which is preliminary data.</text>
</comment>
<evidence type="ECO:0000259" key="7">
    <source>
        <dbReference type="PROSITE" id="PS50885"/>
    </source>
</evidence>
<dbReference type="RefSeq" id="WP_304276535.1">
    <property type="nucleotide sequence ID" value="NZ_QFQZ01000020.1"/>
</dbReference>
<dbReference type="GO" id="GO:0007165">
    <property type="term" value="P:signal transduction"/>
    <property type="evidence" value="ECO:0007669"/>
    <property type="project" value="UniProtKB-KW"/>
</dbReference>
<dbReference type="CDD" id="cd06225">
    <property type="entry name" value="HAMP"/>
    <property type="match status" value="1"/>
</dbReference>
<evidence type="ECO:0000256" key="4">
    <source>
        <dbReference type="SAM" id="Coils"/>
    </source>
</evidence>
<keyword evidence="5" id="KW-0472">Membrane</keyword>
<dbReference type="Gene3D" id="6.10.340.10">
    <property type="match status" value="1"/>
</dbReference>
<dbReference type="GO" id="GO:0006935">
    <property type="term" value="P:chemotaxis"/>
    <property type="evidence" value="ECO:0007669"/>
    <property type="project" value="UniProtKB-KW"/>
</dbReference>
<proteinExistence type="inferred from homology"/>